<evidence type="ECO:0000313" key="2">
    <source>
        <dbReference type="EMBL" id="MCW3805759.1"/>
    </source>
</evidence>
<keyword evidence="3" id="KW-1185">Reference proteome</keyword>
<reference evidence="2" key="1">
    <citation type="submission" date="2022-10" db="EMBL/GenBank/DDBJ databases">
        <authorList>
            <person name="Yu W.X."/>
        </authorList>
    </citation>
    <scope>NUCLEOTIDE SEQUENCE</scope>
    <source>
        <strain evidence="2">D04</strain>
    </source>
</reference>
<comment type="caution">
    <text evidence="2">The sequence shown here is derived from an EMBL/GenBank/DDBJ whole genome shotgun (WGS) entry which is preliminary data.</text>
</comment>
<protein>
    <submittedName>
        <fullName evidence="2">Uncharacterized protein</fullName>
    </submittedName>
</protein>
<accession>A0AAE3MDJ7</accession>
<proteinExistence type="predicted"/>
<evidence type="ECO:0000313" key="3">
    <source>
        <dbReference type="Proteomes" id="UP001207408"/>
    </source>
</evidence>
<evidence type="ECO:0000256" key="1">
    <source>
        <dbReference type="SAM" id="SignalP"/>
    </source>
</evidence>
<feature type="signal peptide" evidence="1">
    <location>
        <begin position="1"/>
        <end position="19"/>
    </location>
</feature>
<gene>
    <name evidence="2" type="ORF">OM074_08975</name>
</gene>
<organism evidence="2 3">
    <name type="scientific">Plebeiibacterium marinum</name>
    <dbReference type="NCBI Taxonomy" id="2992111"/>
    <lineage>
        <taxon>Bacteria</taxon>
        <taxon>Pseudomonadati</taxon>
        <taxon>Bacteroidota</taxon>
        <taxon>Bacteroidia</taxon>
        <taxon>Marinilabiliales</taxon>
        <taxon>Marinilabiliaceae</taxon>
        <taxon>Plebeiibacterium</taxon>
    </lineage>
</organism>
<name>A0AAE3MDJ7_9BACT</name>
<dbReference type="AlphaFoldDB" id="A0AAE3MDJ7"/>
<sequence length="264" mass="30909">MKKYIIIVFAVLISIIAHAQTKKEVQYTLDTLIKSNKNLHEDYNQLKKEWNIYNQFFMHVKDKFFPPEEINLSVNEAISRFDQLYSNIENQLIKNSNINVELRDSIATLSKISTELEKNNDIYRKLILSSLSEPFYPKSEKELVGQWNLFLNPLSIKGDPFESGIVGINVLDVADSISCYNIFKIEIQQDDLATLFFSDGKEQKCFYSISEFNHNMPYSVYFSKQEEFKLVLRVSPMHNGLMVSYEIPVKTDKVLYYYGLMKRK</sequence>
<dbReference type="RefSeq" id="WP_301199125.1">
    <property type="nucleotide sequence ID" value="NZ_JAPDPI010000015.1"/>
</dbReference>
<feature type="chain" id="PRO_5042054459" evidence="1">
    <location>
        <begin position="20"/>
        <end position="264"/>
    </location>
</feature>
<dbReference type="Proteomes" id="UP001207408">
    <property type="component" value="Unassembled WGS sequence"/>
</dbReference>
<keyword evidence="1" id="KW-0732">Signal</keyword>
<dbReference type="EMBL" id="JAPDPI010000015">
    <property type="protein sequence ID" value="MCW3805759.1"/>
    <property type="molecule type" value="Genomic_DNA"/>
</dbReference>